<dbReference type="EMBL" id="GG745334">
    <property type="protein sequence ID" value="KNE59528.1"/>
    <property type="molecule type" value="Genomic_DNA"/>
</dbReference>
<dbReference type="GO" id="GO:0030896">
    <property type="term" value="C:checkpoint clamp complex"/>
    <property type="evidence" value="ECO:0007669"/>
    <property type="project" value="TreeGrafter"/>
</dbReference>
<organism evidence="7 8">
    <name type="scientific">Allomyces macrogynus (strain ATCC 38327)</name>
    <name type="common">Allomyces javanicus var. macrogynus</name>
    <dbReference type="NCBI Taxonomy" id="578462"/>
    <lineage>
        <taxon>Eukaryota</taxon>
        <taxon>Fungi</taxon>
        <taxon>Fungi incertae sedis</taxon>
        <taxon>Blastocladiomycota</taxon>
        <taxon>Blastocladiomycetes</taxon>
        <taxon>Blastocladiales</taxon>
        <taxon>Blastocladiaceae</taxon>
        <taxon>Allomyces</taxon>
    </lineage>
</organism>
<evidence type="ECO:0000256" key="5">
    <source>
        <dbReference type="ARBA" id="ARBA00023242"/>
    </source>
</evidence>
<dbReference type="PANTHER" id="PTHR10870:SF0">
    <property type="entry name" value="CELL CYCLE CHECKPOINT PROTEIN RAD1"/>
    <property type="match status" value="1"/>
</dbReference>
<evidence type="ECO:0000313" key="7">
    <source>
        <dbReference type="EMBL" id="KNE59528.1"/>
    </source>
</evidence>
<dbReference type="Proteomes" id="UP000054350">
    <property type="component" value="Unassembled WGS sequence"/>
</dbReference>
<keyword evidence="8" id="KW-1185">Reference proteome</keyword>
<dbReference type="InterPro" id="IPR003021">
    <property type="entry name" value="Rad1_Rec1_Rad17"/>
</dbReference>
<keyword evidence="4" id="KW-0234">DNA repair</keyword>
<reference evidence="8" key="2">
    <citation type="submission" date="2009-11" db="EMBL/GenBank/DDBJ databases">
        <title>The Genome Sequence of Allomyces macrogynus strain ATCC 38327.</title>
        <authorList>
            <consortium name="The Broad Institute Genome Sequencing Platform"/>
            <person name="Russ C."/>
            <person name="Cuomo C."/>
            <person name="Shea T."/>
            <person name="Young S.K."/>
            <person name="Zeng Q."/>
            <person name="Koehrsen M."/>
            <person name="Haas B."/>
            <person name="Borodovsky M."/>
            <person name="Guigo R."/>
            <person name="Alvarado L."/>
            <person name="Berlin A."/>
            <person name="Borenstein D."/>
            <person name="Chen Z."/>
            <person name="Engels R."/>
            <person name="Freedman E."/>
            <person name="Gellesch M."/>
            <person name="Goldberg J."/>
            <person name="Griggs A."/>
            <person name="Gujja S."/>
            <person name="Heiman D."/>
            <person name="Hepburn T."/>
            <person name="Howarth C."/>
            <person name="Jen D."/>
            <person name="Larson L."/>
            <person name="Lewis B."/>
            <person name="Mehta T."/>
            <person name="Park D."/>
            <person name="Pearson M."/>
            <person name="Roberts A."/>
            <person name="Saif S."/>
            <person name="Shenoy N."/>
            <person name="Sisk P."/>
            <person name="Stolte C."/>
            <person name="Sykes S."/>
            <person name="Walk T."/>
            <person name="White J."/>
            <person name="Yandava C."/>
            <person name="Burger G."/>
            <person name="Gray M.W."/>
            <person name="Holland P.W.H."/>
            <person name="King N."/>
            <person name="Lang F.B.F."/>
            <person name="Roger A.J."/>
            <person name="Ruiz-Trillo I."/>
            <person name="Lander E."/>
            <person name="Nusbaum C."/>
        </authorList>
    </citation>
    <scope>NUCLEOTIDE SEQUENCE [LARGE SCALE GENOMIC DNA]</scope>
    <source>
        <strain evidence="8">ATCC 38327</strain>
    </source>
</reference>
<comment type="similarity">
    <text evidence="2">Belongs to the rad1 family.</text>
</comment>
<feature type="compositionally biased region" description="Polar residues" evidence="6">
    <location>
        <begin position="29"/>
        <end position="41"/>
    </location>
</feature>
<reference evidence="7 8" key="1">
    <citation type="submission" date="2009-11" db="EMBL/GenBank/DDBJ databases">
        <title>Annotation of Allomyces macrogynus ATCC 38327.</title>
        <authorList>
            <consortium name="The Broad Institute Genome Sequencing Platform"/>
            <person name="Russ C."/>
            <person name="Cuomo C."/>
            <person name="Burger G."/>
            <person name="Gray M.W."/>
            <person name="Holland P.W.H."/>
            <person name="King N."/>
            <person name="Lang F.B.F."/>
            <person name="Roger A.J."/>
            <person name="Ruiz-Trillo I."/>
            <person name="Young S.K."/>
            <person name="Zeng Q."/>
            <person name="Gargeya S."/>
            <person name="Fitzgerald M."/>
            <person name="Haas B."/>
            <person name="Abouelleil A."/>
            <person name="Alvarado L."/>
            <person name="Arachchi H.M."/>
            <person name="Berlin A."/>
            <person name="Chapman S.B."/>
            <person name="Gearin G."/>
            <person name="Goldberg J."/>
            <person name="Griggs A."/>
            <person name="Gujja S."/>
            <person name="Hansen M."/>
            <person name="Heiman D."/>
            <person name="Howarth C."/>
            <person name="Larimer J."/>
            <person name="Lui A."/>
            <person name="MacDonald P.J.P."/>
            <person name="McCowen C."/>
            <person name="Montmayeur A."/>
            <person name="Murphy C."/>
            <person name="Neiman D."/>
            <person name="Pearson M."/>
            <person name="Priest M."/>
            <person name="Roberts A."/>
            <person name="Saif S."/>
            <person name="Shea T."/>
            <person name="Sisk P."/>
            <person name="Stolte C."/>
            <person name="Sykes S."/>
            <person name="Wortman J."/>
            <person name="Nusbaum C."/>
            <person name="Birren B."/>
        </authorList>
    </citation>
    <scope>NUCLEOTIDE SEQUENCE [LARGE SCALE GENOMIC DNA]</scope>
    <source>
        <strain evidence="7 8">ATCC 38327</strain>
    </source>
</reference>
<dbReference type="PANTHER" id="PTHR10870">
    <property type="entry name" value="CELL CYCLE CHECKPOINT PROTEIN RAD1"/>
    <property type="match status" value="1"/>
</dbReference>
<comment type="subcellular location">
    <subcellularLocation>
        <location evidence="1">Nucleus</location>
    </subcellularLocation>
</comment>
<dbReference type="Pfam" id="PF02144">
    <property type="entry name" value="Rad1"/>
    <property type="match status" value="1"/>
</dbReference>
<feature type="region of interest" description="Disordered" evidence="6">
    <location>
        <begin position="1"/>
        <end position="44"/>
    </location>
</feature>
<evidence type="ECO:0000256" key="3">
    <source>
        <dbReference type="ARBA" id="ARBA00022763"/>
    </source>
</evidence>
<dbReference type="STRING" id="578462.A0A0L0SAE2"/>
<evidence type="ECO:0000256" key="1">
    <source>
        <dbReference type="ARBA" id="ARBA00004123"/>
    </source>
</evidence>
<dbReference type="AlphaFoldDB" id="A0A0L0SAE2"/>
<sequence length="517" mass="53657">MHATPPHDGVPPPPPAAGRRRHAPLYASSPPSGVPTNSSATVPADRTPASAIAAHLGATPTTPTPAAPAHAARAHPAAATPTERPLFAAAVDNVRLVAPLLRAAHVQPWATLIASRRGLKVAAGDANLVAAAYVPRTVFRDFTWRGDHPAAPPGLRTPPSRQMLSSVDLDEDDPEVDEDDEPCAVTVDMATLIDCLNLYQSALVSVPAGVVAGSVPLEAMAAASSAFGSSAFAHRSVGAVLPPQGAVGGGPATPMISGPSATSARLACQSPTHPLELVLTDTAAHLTTTFRLATFDAPDESITDTAHFAADPVLYQLIVHAEWLRDALAELALALAGKPSTSALAPDIDAPPNSTTTAAPTPGSTAFVVPDCAPFARPHSPRGHRRWHRRSHLCAGRALDGRVPGTQFTSGDRDQVRLPLAELGGDCARGAAGRQVCAEDEFARVLERAGHGARHACAGGYARGGGVCRVCRRAARGVCVAWGHGGGRDGARWWRRTWSRSGRGERAGRLGRWGRGD</sequence>
<protein>
    <submittedName>
        <fullName evidence="7">Uncharacterized protein</fullName>
    </submittedName>
</protein>
<feature type="region of interest" description="Disordered" evidence="6">
    <location>
        <begin position="57"/>
        <end position="80"/>
    </location>
</feature>
<dbReference type="PRINTS" id="PR01245">
    <property type="entry name" value="RAD1REC1"/>
</dbReference>
<keyword evidence="5" id="KW-0539">Nucleus</keyword>
<evidence type="ECO:0000256" key="6">
    <source>
        <dbReference type="SAM" id="MobiDB-lite"/>
    </source>
</evidence>
<dbReference type="VEuPathDB" id="FungiDB:AMAG_03796"/>
<gene>
    <name evidence="7" type="ORF">AMAG_03796</name>
</gene>
<name>A0A0L0SAE2_ALLM3</name>
<dbReference type="GO" id="GO:0000077">
    <property type="term" value="P:DNA damage checkpoint signaling"/>
    <property type="evidence" value="ECO:0007669"/>
    <property type="project" value="InterPro"/>
</dbReference>
<dbReference type="OrthoDB" id="337581at2759"/>
<evidence type="ECO:0000256" key="4">
    <source>
        <dbReference type="ARBA" id="ARBA00023204"/>
    </source>
</evidence>
<accession>A0A0L0SAE2</accession>
<dbReference type="GO" id="GO:0006281">
    <property type="term" value="P:DNA repair"/>
    <property type="evidence" value="ECO:0007669"/>
    <property type="project" value="UniProtKB-KW"/>
</dbReference>
<feature type="region of interest" description="Disordered" evidence="6">
    <location>
        <begin position="149"/>
        <end position="180"/>
    </location>
</feature>
<feature type="compositionally biased region" description="Acidic residues" evidence="6">
    <location>
        <begin position="168"/>
        <end position="180"/>
    </location>
</feature>
<proteinExistence type="inferred from homology"/>
<keyword evidence="3" id="KW-0227">DNA damage</keyword>
<dbReference type="Gene3D" id="3.70.10.10">
    <property type="match status" value="2"/>
</dbReference>
<feature type="compositionally biased region" description="Low complexity" evidence="6">
    <location>
        <begin position="67"/>
        <end position="80"/>
    </location>
</feature>
<evidence type="ECO:0000256" key="2">
    <source>
        <dbReference type="ARBA" id="ARBA00010991"/>
    </source>
</evidence>
<evidence type="ECO:0000313" key="8">
    <source>
        <dbReference type="Proteomes" id="UP000054350"/>
    </source>
</evidence>